<accession>X1M5K3</accession>
<feature type="non-terminal residue" evidence="1">
    <location>
        <position position="32"/>
    </location>
</feature>
<organism evidence="1">
    <name type="scientific">marine sediment metagenome</name>
    <dbReference type="NCBI Taxonomy" id="412755"/>
    <lineage>
        <taxon>unclassified sequences</taxon>
        <taxon>metagenomes</taxon>
        <taxon>ecological metagenomes</taxon>
    </lineage>
</organism>
<dbReference type="EMBL" id="BARU01046409">
    <property type="protein sequence ID" value="GAI01644.1"/>
    <property type="molecule type" value="Genomic_DNA"/>
</dbReference>
<dbReference type="AlphaFoldDB" id="X1M5K3"/>
<evidence type="ECO:0000313" key="1">
    <source>
        <dbReference type="EMBL" id="GAI01644.1"/>
    </source>
</evidence>
<sequence length="32" mass="3768">MKNKSNKSFYLEKIQIGKLALGYAMKVEERLH</sequence>
<proteinExistence type="predicted"/>
<protein>
    <submittedName>
        <fullName evidence="1">Uncharacterized protein</fullName>
    </submittedName>
</protein>
<comment type="caution">
    <text evidence="1">The sequence shown here is derived from an EMBL/GenBank/DDBJ whole genome shotgun (WGS) entry which is preliminary data.</text>
</comment>
<name>X1M5K3_9ZZZZ</name>
<reference evidence="1" key="1">
    <citation type="journal article" date="2014" name="Front. Microbiol.">
        <title>High frequency of phylogenetically diverse reductive dehalogenase-homologous genes in deep subseafloor sedimentary metagenomes.</title>
        <authorList>
            <person name="Kawai M."/>
            <person name="Futagami T."/>
            <person name="Toyoda A."/>
            <person name="Takaki Y."/>
            <person name="Nishi S."/>
            <person name="Hori S."/>
            <person name="Arai W."/>
            <person name="Tsubouchi T."/>
            <person name="Morono Y."/>
            <person name="Uchiyama I."/>
            <person name="Ito T."/>
            <person name="Fujiyama A."/>
            <person name="Inagaki F."/>
            <person name="Takami H."/>
        </authorList>
    </citation>
    <scope>NUCLEOTIDE SEQUENCE</scope>
    <source>
        <strain evidence="1">Expedition CK06-06</strain>
    </source>
</reference>
<gene>
    <name evidence="1" type="ORF">S03H2_70018</name>
</gene>